<dbReference type="EC" id="2.1.-.-" evidence="2"/>
<keyword evidence="2" id="KW-0808">Transferase</keyword>
<dbReference type="Proteomes" id="UP001447008">
    <property type="component" value="Unassembled WGS sequence"/>
</dbReference>
<accession>A0ABU9MY91</accession>
<dbReference type="GO" id="GO:0008168">
    <property type="term" value="F:methyltransferase activity"/>
    <property type="evidence" value="ECO:0007669"/>
    <property type="project" value="UniProtKB-KW"/>
</dbReference>
<reference evidence="2 3" key="1">
    <citation type="submission" date="2024-03" db="EMBL/GenBank/DDBJ databases">
        <title>Pseudoalteromonas qingdaonensis sp. nov., isolated from the intestines of marine benthic organisms.</title>
        <authorList>
            <person name="Lin X."/>
            <person name="Fang S."/>
            <person name="Hu X."/>
        </authorList>
    </citation>
    <scope>NUCLEOTIDE SEQUENCE [LARGE SCALE GENOMIC DNA]</scope>
    <source>
        <strain evidence="2 3">YIC-827</strain>
    </source>
</reference>
<evidence type="ECO:0000313" key="3">
    <source>
        <dbReference type="Proteomes" id="UP001447008"/>
    </source>
</evidence>
<sequence length="61" mass="6772">MTGVDLSSKAIAQANALKHALGLDAQFIEADIYRFGQENTQQHDLVFTSYSTICWLPDLTL</sequence>
<dbReference type="InterPro" id="IPR041698">
    <property type="entry name" value="Methyltransf_25"/>
</dbReference>
<dbReference type="Pfam" id="PF13649">
    <property type="entry name" value="Methyltransf_25"/>
    <property type="match status" value="1"/>
</dbReference>
<proteinExistence type="predicted"/>
<dbReference type="InterPro" id="IPR029063">
    <property type="entry name" value="SAM-dependent_MTases_sf"/>
</dbReference>
<dbReference type="SUPFAM" id="SSF53335">
    <property type="entry name" value="S-adenosyl-L-methionine-dependent methyltransferases"/>
    <property type="match status" value="1"/>
</dbReference>
<organism evidence="2 3">
    <name type="scientific">Pseudoalteromonas qingdaonensis</name>
    <dbReference type="NCBI Taxonomy" id="3131913"/>
    <lineage>
        <taxon>Bacteria</taxon>
        <taxon>Pseudomonadati</taxon>
        <taxon>Pseudomonadota</taxon>
        <taxon>Gammaproteobacteria</taxon>
        <taxon>Alteromonadales</taxon>
        <taxon>Pseudoalteromonadaceae</taxon>
        <taxon>Pseudoalteromonas</taxon>
    </lineage>
</organism>
<protein>
    <submittedName>
        <fullName evidence="2">Class I SAM-dependent methyltransferase</fullName>
        <ecNumber evidence="2">2.1.-.-</ecNumber>
    </submittedName>
</protein>
<keyword evidence="2" id="KW-0489">Methyltransferase</keyword>
<evidence type="ECO:0000259" key="1">
    <source>
        <dbReference type="Pfam" id="PF13649"/>
    </source>
</evidence>
<dbReference type="Gene3D" id="3.40.50.150">
    <property type="entry name" value="Vaccinia Virus protein VP39"/>
    <property type="match status" value="1"/>
</dbReference>
<evidence type="ECO:0000313" key="2">
    <source>
        <dbReference type="EMBL" id="MEM0515801.1"/>
    </source>
</evidence>
<gene>
    <name evidence="2" type="ORF">WCN91_10325</name>
</gene>
<dbReference type="RefSeq" id="WP_342678753.1">
    <property type="nucleotide sequence ID" value="NZ_JBCGCU010000010.1"/>
</dbReference>
<dbReference type="GO" id="GO:0032259">
    <property type="term" value="P:methylation"/>
    <property type="evidence" value="ECO:0007669"/>
    <property type="project" value="UniProtKB-KW"/>
</dbReference>
<feature type="domain" description="Methyltransferase" evidence="1">
    <location>
        <begin position="1"/>
        <end position="58"/>
    </location>
</feature>
<name>A0ABU9MY91_9GAMM</name>
<keyword evidence="3" id="KW-1185">Reference proteome</keyword>
<dbReference type="EMBL" id="JBCGCU010000010">
    <property type="protein sequence ID" value="MEM0515801.1"/>
    <property type="molecule type" value="Genomic_DNA"/>
</dbReference>
<comment type="caution">
    <text evidence="2">The sequence shown here is derived from an EMBL/GenBank/DDBJ whole genome shotgun (WGS) entry which is preliminary data.</text>
</comment>